<dbReference type="InterPro" id="IPR007627">
    <property type="entry name" value="RNA_pol_sigma70_r2"/>
</dbReference>
<dbReference type="NCBIfam" id="TIGR02937">
    <property type="entry name" value="sigma70-ECF"/>
    <property type="match status" value="1"/>
</dbReference>
<dbReference type="Proteomes" id="UP000648239">
    <property type="component" value="Unassembled WGS sequence"/>
</dbReference>
<sequence>MDTDTYQDLVVRHKNLVHGYAYRMLGNREDARDVAQEVLIRLWENREKVIPDSSKAWLLRTTYRLCVDRTRRKKVRSEVFGDTVLEPVADVTPGPEKLSTAGELGRAIEAALGRLRKEDRTVVLLREVHQTSYEEIARILSQPLGTVKARLHRARIRLRRELVEAGVTP</sequence>
<dbReference type="PANTHER" id="PTHR43133:SF8">
    <property type="entry name" value="RNA POLYMERASE SIGMA FACTOR HI_1459-RELATED"/>
    <property type="match status" value="1"/>
</dbReference>
<dbReference type="Pfam" id="PF04542">
    <property type="entry name" value="Sigma70_r2"/>
    <property type="match status" value="1"/>
</dbReference>
<protein>
    <submittedName>
        <fullName evidence="8">RNA polymerase sigma factor</fullName>
    </submittedName>
</protein>
<keyword evidence="2" id="KW-0805">Transcription regulation</keyword>
<gene>
    <name evidence="8" type="ORF">IFK94_08590</name>
</gene>
<dbReference type="InterPro" id="IPR036388">
    <property type="entry name" value="WH-like_DNA-bd_sf"/>
</dbReference>
<dbReference type="GO" id="GO:0016987">
    <property type="term" value="F:sigma factor activity"/>
    <property type="evidence" value="ECO:0007669"/>
    <property type="project" value="UniProtKB-KW"/>
</dbReference>
<dbReference type="Gene3D" id="1.10.1740.10">
    <property type="match status" value="1"/>
</dbReference>
<dbReference type="InterPro" id="IPR039425">
    <property type="entry name" value="RNA_pol_sigma-70-like"/>
</dbReference>
<evidence type="ECO:0000256" key="4">
    <source>
        <dbReference type="ARBA" id="ARBA00023125"/>
    </source>
</evidence>
<evidence type="ECO:0000313" key="9">
    <source>
        <dbReference type="Proteomes" id="UP000648239"/>
    </source>
</evidence>
<dbReference type="Pfam" id="PF08281">
    <property type="entry name" value="Sigma70_r4_2"/>
    <property type="match status" value="1"/>
</dbReference>
<dbReference type="SUPFAM" id="SSF88946">
    <property type="entry name" value="Sigma2 domain of RNA polymerase sigma factors"/>
    <property type="match status" value="1"/>
</dbReference>
<dbReference type="PANTHER" id="PTHR43133">
    <property type="entry name" value="RNA POLYMERASE ECF-TYPE SIGMA FACTO"/>
    <property type="match status" value="1"/>
</dbReference>
<accession>A0A8J6XZB4</accession>
<evidence type="ECO:0000313" key="8">
    <source>
        <dbReference type="EMBL" id="MBD3868170.1"/>
    </source>
</evidence>
<dbReference type="GO" id="GO:0003677">
    <property type="term" value="F:DNA binding"/>
    <property type="evidence" value="ECO:0007669"/>
    <property type="project" value="UniProtKB-KW"/>
</dbReference>
<dbReference type="InterPro" id="IPR014284">
    <property type="entry name" value="RNA_pol_sigma-70_dom"/>
</dbReference>
<feature type="domain" description="RNA polymerase sigma-70 region 2" evidence="6">
    <location>
        <begin position="9"/>
        <end position="74"/>
    </location>
</feature>
<evidence type="ECO:0000259" key="6">
    <source>
        <dbReference type="Pfam" id="PF04542"/>
    </source>
</evidence>
<dbReference type="InterPro" id="IPR013325">
    <property type="entry name" value="RNA_pol_sigma_r2"/>
</dbReference>
<organism evidence="8 9">
    <name type="scientific">Candidatus Polarisedimenticola svalbardensis</name>
    <dbReference type="NCBI Taxonomy" id="2886004"/>
    <lineage>
        <taxon>Bacteria</taxon>
        <taxon>Pseudomonadati</taxon>
        <taxon>Acidobacteriota</taxon>
        <taxon>Candidatus Polarisedimenticolia</taxon>
        <taxon>Candidatus Polarisedimenticolales</taxon>
        <taxon>Candidatus Polarisedimenticolaceae</taxon>
        <taxon>Candidatus Polarisedimenticola</taxon>
    </lineage>
</organism>
<comment type="similarity">
    <text evidence="1">Belongs to the sigma-70 factor family. ECF subfamily.</text>
</comment>
<dbReference type="InterPro" id="IPR013324">
    <property type="entry name" value="RNA_pol_sigma_r3/r4-like"/>
</dbReference>
<dbReference type="EMBL" id="JACXWD010000024">
    <property type="protein sequence ID" value="MBD3868170.1"/>
    <property type="molecule type" value="Genomic_DNA"/>
</dbReference>
<evidence type="ECO:0000256" key="1">
    <source>
        <dbReference type="ARBA" id="ARBA00010641"/>
    </source>
</evidence>
<evidence type="ECO:0000256" key="5">
    <source>
        <dbReference type="ARBA" id="ARBA00023163"/>
    </source>
</evidence>
<dbReference type="GO" id="GO:0006352">
    <property type="term" value="P:DNA-templated transcription initiation"/>
    <property type="evidence" value="ECO:0007669"/>
    <property type="project" value="InterPro"/>
</dbReference>
<keyword evidence="5" id="KW-0804">Transcription</keyword>
<feature type="domain" description="RNA polymerase sigma factor 70 region 4 type 2" evidence="7">
    <location>
        <begin position="106"/>
        <end position="158"/>
    </location>
</feature>
<dbReference type="AlphaFoldDB" id="A0A8J6XZB4"/>
<dbReference type="InterPro" id="IPR013249">
    <property type="entry name" value="RNA_pol_sigma70_r4_t2"/>
</dbReference>
<dbReference type="Gene3D" id="1.10.10.10">
    <property type="entry name" value="Winged helix-like DNA-binding domain superfamily/Winged helix DNA-binding domain"/>
    <property type="match status" value="1"/>
</dbReference>
<proteinExistence type="inferred from homology"/>
<evidence type="ECO:0000259" key="7">
    <source>
        <dbReference type="Pfam" id="PF08281"/>
    </source>
</evidence>
<keyword evidence="4" id="KW-0238">DNA-binding</keyword>
<dbReference type="SUPFAM" id="SSF88659">
    <property type="entry name" value="Sigma3 and sigma4 domains of RNA polymerase sigma factors"/>
    <property type="match status" value="1"/>
</dbReference>
<keyword evidence="3" id="KW-0731">Sigma factor</keyword>
<comment type="caution">
    <text evidence="8">The sequence shown here is derived from an EMBL/GenBank/DDBJ whole genome shotgun (WGS) entry which is preliminary data.</text>
</comment>
<name>A0A8J6XZB4_9BACT</name>
<dbReference type="CDD" id="cd06171">
    <property type="entry name" value="Sigma70_r4"/>
    <property type="match status" value="1"/>
</dbReference>
<reference evidence="8 9" key="1">
    <citation type="submission" date="2020-08" db="EMBL/GenBank/DDBJ databases">
        <title>Acidobacteriota in marine sediments use diverse sulfur dissimilation pathways.</title>
        <authorList>
            <person name="Wasmund K."/>
        </authorList>
    </citation>
    <scope>NUCLEOTIDE SEQUENCE [LARGE SCALE GENOMIC DNA]</scope>
    <source>
        <strain evidence="8">MAG AM4</strain>
    </source>
</reference>
<evidence type="ECO:0000256" key="2">
    <source>
        <dbReference type="ARBA" id="ARBA00023015"/>
    </source>
</evidence>
<evidence type="ECO:0000256" key="3">
    <source>
        <dbReference type="ARBA" id="ARBA00023082"/>
    </source>
</evidence>